<organism evidence="1 2">
    <name type="scientific">Thorsellia kenyensis</name>
    <dbReference type="NCBI Taxonomy" id="1549888"/>
    <lineage>
        <taxon>Bacteria</taxon>
        <taxon>Pseudomonadati</taxon>
        <taxon>Pseudomonadota</taxon>
        <taxon>Gammaproteobacteria</taxon>
        <taxon>Enterobacterales</taxon>
        <taxon>Thorselliaceae</taxon>
        <taxon>Thorsellia</taxon>
    </lineage>
</organism>
<sequence>MNTVSIQNQQLNDITPQTSNIIFSPENLMAIQKFAEVMAQGVVTVPRHLQGKPADCLAVVLHATQWGMNPFSVAQKTHLVNGILGYEAQLVNAAIMASGAIQGHFKYEYIGNWEQFNPTKADSEVGLACRVGAILKGDNEITWGEPVYLALVGVRNSPLWKTNPRQQIAYLAVKYWARLYTPGAILGIYTPDELADVQPPKDVTPVKPAQSLLTITETDVTSPQIIEEVVSDHQNQEDPIREFDERLLKFCEHIDALTCIDALDKALEQAKLIFKESSIHLTKAHNAYVVQRDSLIEMDFIEQH</sequence>
<evidence type="ECO:0000313" key="1">
    <source>
        <dbReference type="EMBL" id="MFC0179964.1"/>
    </source>
</evidence>
<dbReference type="RefSeq" id="WP_385877077.1">
    <property type="nucleotide sequence ID" value="NZ_JBHLXE010000087.1"/>
</dbReference>
<dbReference type="Pfam" id="PF03837">
    <property type="entry name" value="RecT"/>
    <property type="match status" value="1"/>
</dbReference>
<protein>
    <submittedName>
        <fullName evidence="1">RecT family recombinase</fullName>
    </submittedName>
</protein>
<dbReference type="EMBL" id="JBHLXE010000087">
    <property type="protein sequence ID" value="MFC0179964.1"/>
    <property type="molecule type" value="Genomic_DNA"/>
</dbReference>
<evidence type="ECO:0000313" key="2">
    <source>
        <dbReference type="Proteomes" id="UP001589758"/>
    </source>
</evidence>
<dbReference type="InterPro" id="IPR018330">
    <property type="entry name" value="RecT_fam"/>
</dbReference>
<comment type="caution">
    <text evidence="1">The sequence shown here is derived from an EMBL/GenBank/DDBJ whole genome shotgun (WGS) entry which is preliminary data.</text>
</comment>
<gene>
    <name evidence="1" type="ORF">ACFFIT_07675</name>
</gene>
<accession>A0ABV6CAH0</accession>
<reference evidence="1 2" key="1">
    <citation type="submission" date="2024-09" db="EMBL/GenBank/DDBJ databases">
        <authorList>
            <person name="Sun Q."/>
            <person name="Mori K."/>
        </authorList>
    </citation>
    <scope>NUCLEOTIDE SEQUENCE [LARGE SCALE GENOMIC DNA]</scope>
    <source>
        <strain evidence="1 2">CCM 8545</strain>
    </source>
</reference>
<dbReference type="Proteomes" id="UP001589758">
    <property type="component" value="Unassembled WGS sequence"/>
</dbReference>
<name>A0ABV6CAH0_9GAMM</name>
<keyword evidence="2" id="KW-1185">Reference proteome</keyword>
<proteinExistence type="predicted"/>